<dbReference type="RefSeq" id="XP_068362296.1">
    <property type="nucleotide sequence ID" value="XM_068502354.1"/>
</dbReference>
<sequence length="195" mass="21600">MTSNQSEYIKFIVIGSSGVGKTSILTRLVSGTFSDDTASTVGVEFVSAEVNVDGKSVKLQIWDTAGQERFRSIAKNYFHSAVGVILVFDLTERKSFDDLGQWLEDVHQHCEQDTVVVLVGNKCDMTDERCISENEAKSFAEMHKFEYFETSALCGDNIEYTFQSTAASALKIAESRKVSYDNVVLTNEPKESGCC</sequence>
<dbReference type="SUPFAM" id="SSF52540">
    <property type="entry name" value="P-loop containing nucleoside triphosphate hydrolases"/>
    <property type="match status" value="1"/>
</dbReference>
<comment type="subcellular location">
    <subcellularLocation>
        <location evidence="1">Endomembrane system</location>
    </subcellularLocation>
</comment>
<dbReference type="PRINTS" id="PR00449">
    <property type="entry name" value="RASTRNSFRMNG"/>
</dbReference>
<dbReference type="SMART" id="SM00176">
    <property type="entry name" value="RAN"/>
    <property type="match status" value="1"/>
</dbReference>
<keyword evidence="4" id="KW-0472">Membrane</keyword>
<dbReference type="SMART" id="SM00175">
    <property type="entry name" value="RAB"/>
    <property type="match status" value="1"/>
</dbReference>
<dbReference type="GO" id="GO:0003924">
    <property type="term" value="F:GTPase activity"/>
    <property type="evidence" value="ECO:0007669"/>
    <property type="project" value="InterPro"/>
</dbReference>
<dbReference type="PROSITE" id="PS51419">
    <property type="entry name" value="RAB"/>
    <property type="match status" value="1"/>
</dbReference>
<name>A0A1J4KE25_9EUKA</name>
<dbReference type="InterPro" id="IPR027417">
    <property type="entry name" value="P-loop_NTPase"/>
</dbReference>
<keyword evidence="6" id="KW-1185">Reference proteome</keyword>
<dbReference type="SMART" id="SM00174">
    <property type="entry name" value="RHO"/>
    <property type="match status" value="1"/>
</dbReference>
<dbReference type="AlphaFoldDB" id="A0A1J4KE25"/>
<protein>
    <submittedName>
        <fullName evidence="5">Small GTP-binding protein</fullName>
    </submittedName>
</protein>
<dbReference type="GO" id="GO:0005525">
    <property type="term" value="F:GTP binding"/>
    <property type="evidence" value="ECO:0007669"/>
    <property type="project" value="UniProtKB-KW"/>
</dbReference>
<dbReference type="PROSITE" id="PS51417">
    <property type="entry name" value="ARF"/>
    <property type="match status" value="1"/>
</dbReference>
<dbReference type="EMBL" id="MLAK01000647">
    <property type="protein sequence ID" value="OHT09160.1"/>
    <property type="molecule type" value="Genomic_DNA"/>
</dbReference>
<evidence type="ECO:0000256" key="2">
    <source>
        <dbReference type="ARBA" id="ARBA00022741"/>
    </source>
</evidence>
<evidence type="ECO:0000256" key="3">
    <source>
        <dbReference type="ARBA" id="ARBA00023134"/>
    </source>
</evidence>
<reference evidence="5" key="1">
    <citation type="submission" date="2016-10" db="EMBL/GenBank/DDBJ databases">
        <authorList>
            <person name="Benchimol M."/>
            <person name="Almeida L.G."/>
            <person name="Vasconcelos A.T."/>
            <person name="Perreira-Neves A."/>
            <person name="Rosa I.A."/>
            <person name="Tasca T."/>
            <person name="Bogo M.R."/>
            <person name="de Souza W."/>
        </authorList>
    </citation>
    <scope>NUCLEOTIDE SEQUENCE [LARGE SCALE GENOMIC DNA]</scope>
    <source>
        <strain evidence="5">K</strain>
    </source>
</reference>
<dbReference type="Gene3D" id="3.40.50.300">
    <property type="entry name" value="P-loop containing nucleotide triphosphate hydrolases"/>
    <property type="match status" value="1"/>
</dbReference>
<evidence type="ECO:0000313" key="5">
    <source>
        <dbReference type="EMBL" id="OHT09160.1"/>
    </source>
</evidence>
<keyword evidence="3" id="KW-0342">GTP-binding</keyword>
<dbReference type="SMART" id="SM00177">
    <property type="entry name" value="ARF"/>
    <property type="match status" value="1"/>
</dbReference>
<dbReference type="InterPro" id="IPR005225">
    <property type="entry name" value="Small_GTP-bd"/>
</dbReference>
<dbReference type="PROSITE" id="PS51421">
    <property type="entry name" value="RAS"/>
    <property type="match status" value="1"/>
</dbReference>
<dbReference type="GO" id="GO:0012505">
    <property type="term" value="C:endomembrane system"/>
    <property type="evidence" value="ECO:0007669"/>
    <property type="project" value="UniProtKB-SubCell"/>
</dbReference>
<dbReference type="PANTHER" id="PTHR47977">
    <property type="entry name" value="RAS-RELATED PROTEIN RAB"/>
    <property type="match status" value="1"/>
</dbReference>
<dbReference type="Proteomes" id="UP000179807">
    <property type="component" value="Unassembled WGS sequence"/>
</dbReference>
<organism evidence="5 6">
    <name type="scientific">Tritrichomonas foetus</name>
    <dbReference type="NCBI Taxonomy" id="1144522"/>
    <lineage>
        <taxon>Eukaryota</taxon>
        <taxon>Metamonada</taxon>
        <taxon>Parabasalia</taxon>
        <taxon>Tritrichomonadida</taxon>
        <taxon>Tritrichomonadidae</taxon>
        <taxon>Tritrichomonas</taxon>
    </lineage>
</organism>
<evidence type="ECO:0000256" key="1">
    <source>
        <dbReference type="ARBA" id="ARBA00004308"/>
    </source>
</evidence>
<dbReference type="PROSITE" id="PS51420">
    <property type="entry name" value="RHO"/>
    <property type="match status" value="1"/>
</dbReference>
<keyword evidence="2" id="KW-0547">Nucleotide-binding</keyword>
<dbReference type="OrthoDB" id="9989112at2759"/>
<dbReference type="Pfam" id="PF00071">
    <property type="entry name" value="Ras"/>
    <property type="match status" value="1"/>
</dbReference>
<dbReference type="InterPro" id="IPR001806">
    <property type="entry name" value="Small_GTPase"/>
</dbReference>
<comment type="caution">
    <text evidence="5">The sequence shown here is derived from an EMBL/GenBank/DDBJ whole genome shotgun (WGS) entry which is preliminary data.</text>
</comment>
<evidence type="ECO:0000313" key="6">
    <source>
        <dbReference type="Proteomes" id="UP000179807"/>
    </source>
</evidence>
<evidence type="ECO:0000256" key="4">
    <source>
        <dbReference type="ARBA" id="ARBA00023136"/>
    </source>
</evidence>
<dbReference type="VEuPathDB" id="TrichDB:TRFO_22081"/>
<dbReference type="NCBIfam" id="TIGR00231">
    <property type="entry name" value="small_GTP"/>
    <property type="match status" value="1"/>
</dbReference>
<gene>
    <name evidence="5" type="ORF">TRFO_22081</name>
</gene>
<proteinExistence type="predicted"/>
<dbReference type="GeneID" id="94837058"/>
<dbReference type="FunFam" id="3.40.50.300:FF:000586">
    <property type="entry name" value="Rab family GTPase"/>
    <property type="match status" value="1"/>
</dbReference>
<accession>A0A1J4KE25</accession>
<dbReference type="InterPro" id="IPR050227">
    <property type="entry name" value="Rab"/>
</dbReference>
<dbReference type="SMART" id="SM00173">
    <property type="entry name" value="RAS"/>
    <property type="match status" value="1"/>
</dbReference>
<dbReference type="CDD" id="cd00154">
    <property type="entry name" value="Rab"/>
    <property type="match status" value="1"/>
</dbReference>